<dbReference type="RefSeq" id="XP_027620281.1">
    <property type="nucleotide sequence ID" value="XM_027764480.1"/>
</dbReference>
<evidence type="ECO:0000256" key="1">
    <source>
        <dbReference type="SAM" id="MobiDB-lite"/>
    </source>
</evidence>
<dbReference type="GeneID" id="38786285"/>
<accession>A0A401H4L0</accession>
<dbReference type="AlphaFoldDB" id="A0A401H4L0"/>
<gene>
    <name evidence="2" type="ORF">SCP_1600290</name>
</gene>
<proteinExistence type="predicted"/>
<keyword evidence="3" id="KW-1185">Reference proteome</keyword>
<organism evidence="2 3">
    <name type="scientific">Sparassis crispa</name>
    <dbReference type="NCBI Taxonomy" id="139825"/>
    <lineage>
        <taxon>Eukaryota</taxon>
        <taxon>Fungi</taxon>
        <taxon>Dikarya</taxon>
        <taxon>Basidiomycota</taxon>
        <taxon>Agaricomycotina</taxon>
        <taxon>Agaricomycetes</taxon>
        <taxon>Polyporales</taxon>
        <taxon>Sparassidaceae</taxon>
        <taxon>Sparassis</taxon>
    </lineage>
</organism>
<comment type="caution">
    <text evidence="2">The sequence shown here is derived from an EMBL/GenBank/DDBJ whole genome shotgun (WGS) entry which is preliminary data.</text>
</comment>
<dbReference type="InParanoid" id="A0A401H4L0"/>
<protein>
    <submittedName>
        <fullName evidence="2">Uncharacterized protein</fullName>
    </submittedName>
</protein>
<dbReference type="EMBL" id="BFAD01000016">
    <property type="protein sequence ID" value="GBE89368.1"/>
    <property type="molecule type" value="Genomic_DNA"/>
</dbReference>
<sequence length="54" mass="5605">MFYLTGLVTAAVVPGTPPTCSLARNLLPASSAYTPPERWRTGEPAASTGPSNTQ</sequence>
<evidence type="ECO:0000313" key="2">
    <source>
        <dbReference type="EMBL" id="GBE89368.1"/>
    </source>
</evidence>
<evidence type="ECO:0000313" key="3">
    <source>
        <dbReference type="Proteomes" id="UP000287166"/>
    </source>
</evidence>
<reference evidence="2 3" key="1">
    <citation type="journal article" date="2018" name="Sci. Rep.">
        <title>Genome sequence of the cauliflower mushroom Sparassis crispa (Hanabiratake) and its association with beneficial usage.</title>
        <authorList>
            <person name="Kiyama R."/>
            <person name="Furutani Y."/>
            <person name="Kawaguchi K."/>
            <person name="Nakanishi T."/>
        </authorList>
    </citation>
    <scope>NUCLEOTIDE SEQUENCE [LARGE SCALE GENOMIC DNA]</scope>
</reference>
<feature type="region of interest" description="Disordered" evidence="1">
    <location>
        <begin position="31"/>
        <end position="54"/>
    </location>
</feature>
<dbReference type="Proteomes" id="UP000287166">
    <property type="component" value="Unassembled WGS sequence"/>
</dbReference>
<name>A0A401H4L0_9APHY</name>